<dbReference type="PANTHER" id="PTHR43046:SF16">
    <property type="entry name" value="ADP-RIBOSE PYROPHOSPHATASE YJHB-RELATED"/>
    <property type="match status" value="1"/>
</dbReference>
<evidence type="ECO:0000256" key="4">
    <source>
        <dbReference type="RuleBase" id="RU003476"/>
    </source>
</evidence>
<dbReference type="AlphaFoldDB" id="A0A7M2SQE8"/>
<evidence type="ECO:0000313" key="7">
    <source>
        <dbReference type="Proteomes" id="UP000594205"/>
    </source>
</evidence>
<evidence type="ECO:0000256" key="2">
    <source>
        <dbReference type="ARBA" id="ARBA00005582"/>
    </source>
</evidence>
<evidence type="ECO:0000313" key="6">
    <source>
        <dbReference type="EMBL" id="QOV38482.1"/>
    </source>
</evidence>
<dbReference type="PANTHER" id="PTHR43046">
    <property type="entry name" value="GDP-MANNOSE MANNOSYL HYDROLASE"/>
    <property type="match status" value="1"/>
</dbReference>
<protein>
    <submittedName>
        <fullName evidence="6">NUDIX hydrolase</fullName>
    </submittedName>
</protein>
<dbReference type="InterPro" id="IPR015797">
    <property type="entry name" value="NUDIX_hydrolase-like_dom_sf"/>
</dbReference>
<name>A0A7M2SQE8_9ACTN</name>
<organism evidence="6 7">
    <name type="scientific">Streptomyces ferrugineus</name>
    <dbReference type="NCBI Taxonomy" id="1413221"/>
    <lineage>
        <taxon>Bacteria</taxon>
        <taxon>Bacillati</taxon>
        <taxon>Actinomycetota</taxon>
        <taxon>Actinomycetes</taxon>
        <taxon>Kitasatosporales</taxon>
        <taxon>Streptomycetaceae</taxon>
        <taxon>Streptomyces</taxon>
    </lineage>
</organism>
<keyword evidence="7" id="KW-1185">Reference proteome</keyword>
<evidence type="ECO:0000256" key="3">
    <source>
        <dbReference type="ARBA" id="ARBA00022801"/>
    </source>
</evidence>
<dbReference type="InterPro" id="IPR000086">
    <property type="entry name" value="NUDIX_hydrolase_dom"/>
</dbReference>
<dbReference type="Gene3D" id="3.90.79.10">
    <property type="entry name" value="Nucleoside Triphosphate Pyrophosphohydrolase"/>
    <property type="match status" value="1"/>
</dbReference>
<evidence type="ECO:0000259" key="5">
    <source>
        <dbReference type="PROSITE" id="PS51462"/>
    </source>
</evidence>
<evidence type="ECO:0000256" key="1">
    <source>
        <dbReference type="ARBA" id="ARBA00001946"/>
    </source>
</evidence>
<dbReference type="EMBL" id="CP063373">
    <property type="protein sequence ID" value="QOV38482.1"/>
    <property type="molecule type" value="Genomic_DNA"/>
</dbReference>
<dbReference type="InterPro" id="IPR020476">
    <property type="entry name" value="Nudix_hydrolase"/>
</dbReference>
<comment type="similarity">
    <text evidence="2 4">Belongs to the Nudix hydrolase family.</text>
</comment>
<dbReference type="CDD" id="cd02883">
    <property type="entry name" value="NUDIX_Hydrolase"/>
    <property type="match status" value="1"/>
</dbReference>
<dbReference type="InterPro" id="IPR020084">
    <property type="entry name" value="NUDIX_hydrolase_CS"/>
</dbReference>
<feature type="domain" description="Nudix hydrolase" evidence="5">
    <location>
        <begin position="15"/>
        <end position="149"/>
    </location>
</feature>
<sequence>MEPVLPREEWIRTLPQAIAASCVLLLDPEGRILLLRYAEGQPSAGTWWLPGGMLDHGEDPPTAARRELYEETGIVLDQPLRFLGYDHRADVKGTGPVIDFFFHGGTLAAGQTVRHSPEHDQNGLFSLPELETTPLTAHLPTLTALHTAARTGTVVCLREGRLP</sequence>
<dbReference type="KEGG" id="sfeu:IM697_08930"/>
<dbReference type="Proteomes" id="UP000594205">
    <property type="component" value="Chromosome"/>
</dbReference>
<dbReference type="GO" id="GO:0016787">
    <property type="term" value="F:hydrolase activity"/>
    <property type="evidence" value="ECO:0007669"/>
    <property type="project" value="UniProtKB-KW"/>
</dbReference>
<dbReference type="PROSITE" id="PS00893">
    <property type="entry name" value="NUDIX_BOX"/>
    <property type="match status" value="1"/>
</dbReference>
<reference evidence="6 7" key="1">
    <citation type="submission" date="2020-10" db="EMBL/GenBank/DDBJ databases">
        <title>Streptomyces ferrugineus complate genome analysis.</title>
        <authorList>
            <person name="Anwar N."/>
        </authorList>
    </citation>
    <scope>NUCLEOTIDE SEQUENCE [LARGE SCALE GENOMIC DNA]</scope>
    <source>
        <strain evidence="6 7">CCTCC AA2014009</strain>
    </source>
</reference>
<comment type="cofactor">
    <cofactor evidence="1">
        <name>Mg(2+)</name>
        <dbReference type="ChEBI" id="CHEBI:18420"/>
    </cofactor>
</comment>
<accession>A0A7M2SQE8</accession>
<dbReference type="SUPFAM" id="SSF55811">
    <property type="entry name" value="Nudix"/>
    <property type="match status" value="1"/>
</dbReference>
<dbReference type="Pfam" id="PF00293">
    <property type="entry name" value="NUDIX"/>
    <property type="match status" value="1"/>
</dbReference>
<dbReference type="PRINTS" id="PR00502">
    <property type="entry name" value="NUDIXFAMILY"/>
</dbReference>
<keyword evidence="3 4" id="KW-0378">Hydrolase</keyword>
<dbReference type="PROSITE" id="PS51462">
    <property type="entry name" value="NUDIX"/>
    <property type="match status" value="1"/>
</dbReference>
<dbReference type="RefSeq" id="WP_194046323.1">
    <property type="nucleotide sequence ID" value="NZ_CP063373.1"/>
</dbReference>
<gene>
    <name evidence="6" type="ORF">IM697_08930</name>
</gene>
<proteinExistence type="inferred from homology"/>